<evidence type="ECO:0000313" key="2">
    <source>
        <dbReference type="WBParaSite" id="Csp11.Scaffold629.g11919.t1"/>
    </source>
</evidence>
<accession>A0A1I7TUI4</accession>
<proteinExistence type="predicted"/>
<name>A0A1I7TUI4_9PELO</name>
<sequence>MRFFPFETEDQASELTILMNNQNSTEESKEVISKWIDQNWATLYSMPVGTVIPTVTHTVNETTVLGNIFQNELAKVPHSHEPNWEDEWFKMDPPRVGYSIPTTVTSCFQTTPYPWTSQCRNNKEFIRQQVFQFLNHRDTVAIYIEYMIAMSLEDKLITVEQSEEIRSIFWRKDEFFDCRFLTVDSVFRKEVLRKMDKSGQMKYHFNDYTARWKRLPAAGGKLEYDFVFNPDCPF</sequence>
<protein>
    <submittedName>
        <fullName evidence="2">FBA_2 domain-containing protein</fullName>
    </submittedName>
</protein>
<keyword evidence="1" id="KW-1185">Reference proteome</keyword>
<reference evidence="2" key="1">
    <citation type="submission" date="2016-11" db="UniProtKB">
        <authorList>
            <consortium name="WormBaseParasite"/>
        </authorList>
    </citation>
    <scope>IDENTIFICATION</scope>
</reference>
<dbReference type="AlphaFoldDB" id="A0A1I7TUI4"/>
<evidence type="ECO:0000313" key="1">
    <source>
        <dbReference type="Proteomes" id="UP000095282"/>
    </source>
</evidence>
<dbReference type="PANTHER" id="PTHR36946">
    <property type="entry name" value="PROTEIN CBG13897-RELATED"/>
    <property type="match status" value="1"/>
</dbReference>
<organism evidence="1 2">
    <name type="scientific">Caenorhabditis tropicalis</name>
    <dbReference type="NCBI Taxonomy" id="1561998"/>
    <lineage>
        <taxon>Eukaryota</taxon>
        <taxon>Metazoa</taxon>
        <taxon>Ecdysozoa</taxon>
        <taxon>Nematoda</taxon>
        <taxon>Chromadorea</taxon>
        <taxon>Rhabditida</taxon>
        <taxon>Rhabditina</taxon>
        <taxon>Rhabditomorpha</taxon>
        <taxon>Rhabditoidea</taxon>
        <taxon>Rhabditidae</taxon>
        <taxon>Peloderinae</taxon>
        <taxon>Caenorhabditis</taxon>
    </lineage>
</organism>
<dbReference type="WBParaSite" id="Csp11.Scaffold629.g11919.t1">
    <property type="protein sequence ID" value="Csp11.Scaffold629.g11919.t1"/>
    <property type="gene ID" value="Csp11.Scaffold629.g11919"/>
</dbReference>
<dbReference type="Proteomes" id="UP000095282">
    <property type="component" value="Unplaced"/>
</dbReference>